<dbReference type="InterPro" id="IPR007048">
    <property type="entry name" value="IraD/Gp25-like"/>
</dbReference>
<evidence type="ECO:0000313" key="3">
    <source>
        <dbReference type="Proteomes" id="UP000255265"/>
    </source>
</evidence>
<protein>
    <submittedName>
        <fullName evidence="2">Type VI secretion system protein ImpF</fullName>
    </submittedName>
</protein>
<dbReference type="InterPro" id="IPR017737">
    <property type="entry name" value="TssE1-like"/>
</dbReference>
<organism evidence="2 3">
    <name type="scientific">Pseudacidovorax intermedius</name>
    <dbReference type="NCBI Taxonomy" id="433924"/>
    <lineage>
        <taxon>Bacteria</taxon>
        <taxon>Pseudomonadati</taxon>
        <taxon>Pseudomonadota</taxon>
        <taxon>Betaproteobacteria</taxon>
        <taxon>Burkholderiales</taxon>
        <taxon>Comamonadaceae</taxon>
        <taxon>Pseudacidovorax</taxon>
    </lineage>
</organism>
<dbReference type="Proteomes" id="UP000255265">
    <property type="component" value="Unassembled WGS sequence"/>
</dbReference>
<evidence type="ECO:0000313" key="2">
    <source>
        <dbReference type="EMBL" id="RDI29483.1"/>
    </source>
</evidence>
<gene>
    <name evidence="2" type="ORF">DFR41_1011239</name>
</gene>
<dbReference type="PANTHER" id="PTHR38595:SF1">
    <property type="entry name" value="TYPE VI SECRETION SYSTEM COMPONENT TSSE1"/>
    <property type="match status" value="1"/>
</dbReference>
<dbReference type="InterPro" id="IPR053176">
    <property type="entry name" value="T6SS_TssE1-like"/>
</dbReference>
<evidence type="ECO:0000259" key="1">
    <source>
        <dbReference type="Pfam" id="PF04965"/>
    </source>
</evidence>
<dbReference type="AlphaFoldDB" id="A0A370FQB7"/>
<name>A0A370FQB7_9BURK</name>
<accession>A0A370FQB7</accession>
<dbReference type="SUPFAM" id="SSF160719">
    <property type="entry name" value="gpW/gp25-like"/>
    <property type="match status" value="1"/>
</dbReference>
<dbReference type="RefSeq" id="WP_244917662.1">
    <property type="nucleotide sequence ID" value="NZ_QQAV01000001.1"/>
</dbReference>
<sequence>MAEPRDIASAQERLQPSLLDRLVDLEPGREREGDDQRTLTRQALRAAVLRDLAWLFNATGELRGLDERRHPQAARSVLNYGLPMLSGQFTSSIQRVSMEQALKNAILQFEPRILPRTLEVELVMEGSALDSHNRVGLQIRGMLWAQPVPLEFLMRSRIDLEEGRVDIEQATPPR</sequence>
<dbReference type="Pfam" id="PF04965">
    <property type="entry name" value="GPW_gp25"/>
    <property type="match status" value="1"/>
</dbReference>
<feature type="domain" description="IraD/Gp25-like" evidence="1">
    <location>
        <begin position="43"/>
        <end position="147"/>
    </location>
</feature>
<reference evidence="2 3" key="1">
    <citation type="submission" date="2018-07" db="EMBL/GenBank/DDBJ databases">
        <title>Genomic Encyclopedia of Type Strains, Phase IV (KMG-IV): sequencing the most valuable type-strain genomes for metagenomic binning, comparative biology and taxonomic classification.</title>
        <authorList>
            <person name="Goeker M."/>
        </authorList>
    </citation>
    <scope>NUCLEOTIDE SEQUENCE [LARGE SCALE GENOMIC DNA]</scope>
    <source>
        <strain evidence="2 3">DSM 21352</strain>
    </source>
</reference>
<dbReference type="NCBIfam" id="TIGR03357">
    <property type="entry name" value="VI_zyme"/>
    <property type="match status" value="1"/>
</dbReference>
<dbReference type="STRING" id="433924.NS331_14350"/>
<dbReference type="EMBL" id="QQAV01000001">
    <property type="protein sequence ID" value="RDI29483.1"/>
    <property type="molecule type" value="Genomic_DNA"/>
</dbReference>
<dbReference type="PANTHER" id="PTHR38595">
    <property type="entry name" value="CYTOPLASMIC PROTEIN-RELATED"/>
    <property type="match status" value="1"/>
</dbReference>
<proteinExistence type="predicted"/>
<keyword evidence="3" id="KW-1185">Reference proteome</keyword>
<comment type="caution">
    <text evidence="2">The sequence shown here is derived from an EMBL/GenBank/DDBJ whole genome shotgun (WGS) entry which is preliminary data.</text>
</comment>